<keyword evidence="2" id="KW-0812">Transmembrane</keyword>
<dbReference type="Proteomes" id="UP001224890">
    <property type="component" value="Unassembled WGS sequence"/>
</dbReference>
<gene>
    <name evidence="3" type="ORF">BDP55DRAFT_659814</name>
</gene>
<dbReference type="AlphaFoldDB" id="A0AAJ0AN93"/>
<feature type="transmembrane region" description="Helical" evidence="2">
    <location>
        <begin position="33"/>
        <end position="55"/>
    </location>
</feature>
<organism evidence="3 4">
    <name type="scientific">Colletotrichum godetiae</name>
    <dbReference type="NCBI Taxonomy" id="1209918"/>
    <lineage>
        <taxon>Eukaryota</taxon>
        <taxon>Fungi</taxon>
        <taxon>Dikarya</taxon>
        <taxon>Ascomycota</taxon>
        <taxon>Pezizomycotina</taxon>
        <taxon>Sordariomycetes</taxon>
        <taxon>Hypocreomycetidae</taxon>
        <taxon>Glomerellales</taxon>
        <taxon>Glomerellaceae</taxon>
        <taxon>Colletotrichum</taxon>
        <taxon>Colletotrichum acutatum species complex</taxon>
    </lineage>
</organism>
<protein>
    <submittedName>
        <fullName evidence="3">Uncharacterized protein</fullName>
    </submittedName>
</protein>
<dbReference type="GeneID" id="85459092"/>
<evidence type="ECO:0000256" key="2">
    <source>
        <dbReference type="SAM" id="Phobius"/>
    </source>
</evidence>
<accession>A0AAJ0AN93</accession>
<keyword evidence="2" id="KW-0472">Membrane</keyword>
<dbReference type="EMBL" id="JAHMHR010000015">
    <property type="protein sequence ID" value="KAK1687322.1"/>
    <property type="molecule type" value="Genomic_DNA"/>
</dbReference>
<sequence>MWWKLKASYESLPQSESKAGETSASTSWFAHRWPRSTVCLGLTNFITLAVLFYNLSPSQSRTVFLQQCTKSLSTMCEYGVCLSPVKVVTG</sequence>
<keyword evidence="4" id="KW-1185">Reference proteome</keyword>
<evidence type="ECO:0000256" key="1">
    <source>
        <dbReference type="SAM" id="MobiDB-lite"/>
    </source>
</evidence>
<feature type="compositionally biased region" description="Polar residues" evidence="1">
    <location>
        <begin position="11"/>
        <end position="23"/>
    </location>
</feature>
<name>A0AAJ0AN93_9PEZI</name>
<comment type="caution">
    <text evidence="3">The sequence shown here is derived from an EMBL/GenBank/DDBJ whole genome shotgun (WGS) entry which is preliminary data.</text>
</comment>
<feature type="region of interest" description="Disordered" evidence="1">
    <location>
        <begin position="1"/>
        <end position="23"/>
    </location>
</feature>
<dbReference type="RefSeq" id="XP_060431017.1">
    <property type="nucleotide sequence ID" value="XM_060574566.1"/>
</dbReference>
<reference evidence="3" key="1">
    <citation type="submission" date="2021-06" db="EMBL/GenBank/DDBJ databases">
        <title>Comparative genomics, transcriptomics and evolutionary studies reveal genomic signatures of adaptation to plant cell wall in hemibiotrophic fungi.</title>
        <authorList>
            <consortium name="DOE Joint Genome Institute"/>
            <person name="Baroncelli R."/>
            <person name="Diaz J.F."/>
            <person name="Benocci T."/>
            <person name="Peng M."/>
            <person name="Battaglia E."/>
            <person name="Haridas S."/>
            <person name="Andreopoulos W."/>
            <person name="Labutti K."/>
            <person name="Pangilinan J."/>
            <person name="Floch G.L."/>
            <person name="Makela M.R."/>
            <person name="Henrissat B."/>
            <person name="Grigoriev I.V."/>
            <person name="Crouch J.A."/>
            <person name="De Vries R.P."/>
            <person name="Sukno S.A."/>
            <person name="Thon M.R."/>
        </authorList>
    </citation>
    <scope>NUCLEOTIDE SEQUENCE</scope>
    <source>
        <strain evidence="3">CBS 193.32</strain>
    </source>
</reference>
<proteinExistence type="predicted"/>
<evidence type="ECO:0000313" key="4">
    <source>
        <dbReference type="Proteomes" id="UP001224890"/>
    </source>
</evidence>
<evidence type="ECO:0000313" key="3">
    <source>
        <dbReference type="EMBL" id="KAK1687322.1"/>
    </source>
</evidence>
<keyword evidence="2" id="KW-1133">Transmembrane helix</keyword>